<dbReference type="Gene3D" id="3.50.50.60">
    <property type="entry name" value="FAD/NAD(P)-binding domain"/>
    <property type="match status" value="1"/>
</dbReference>
<evidence type="ECO:0000256" key="9">
    <source>
        <dbReference type="ARBA" id="ARBA00047598"/>
    </source>
</evidence>
<evidence type="ECO:0000256" key="10">
    <source>
        <dbReference type="ARBA" id="ARBA00049248"/>
    </source>
</evidence>
<keyword evidence="12" id="KW-1185">Reference proteome</keyword>
<evidence type="ECO:0000256" key="4">
    <source>
        <dbReference type="ARBA" id="ARBA00012881"/>
    </source>
</evidence>
<evidence type="ECO:0000313" key="12">
    <source>
        <dbReference type="Proteomes" id="UP000290288"/>
    </source>
</evidence>
<evidence type="ECO:0000313" key="11">
    <source>
        <dbReference type="EMBL" id="RXW12463.1"/>
    </source>
</evidence>
<keyword evidence="8" id="KW-0560">Oxidoreductase</keyword>
<keyword evidence="5" id="KW-0285">Flavoprotein</keyword>
<name>A0A4Q2D019_9AGAR</name>
<comment type="cofactor">
    <cofactor evidence="1">
        <name>FAD</name>
        <dbReference type="ChEBI" id="CHEBI:57692"/>
    </cofactor>
</comment>
<dbReference type="GO" id="GO:0016491">
    <property type="term" value="F:oxidoreductase activity"/>
    <property type="evidence" value="ECO:0007669"/>
    <property type="project" value="UniProtKB-KW"/>
</dbReference>
<comment type="catalytic activity">
    <reaction evidence="10">
        <text>L-ornithine + NADH + O2 = N(5)-hydroxy-L-ornithine + NAD(+) + H2O</text>
        <dbReference type="Rhea" id="RHEA:41512"/>
        <dbReference type="ChEBI" id="CHEBI:15377"/>
        <dbReference type="ChEBI" id="CHEBI:15379"/>
        <dbReference type="ChEBI" id="CHEBI:46911"/>
        <dbReference type="ChEBI" id="CHEBI:57540"/>
        <dbReference type="ChEBI" id="CHEBI:57945"/>
        <dbReference type="ChEBI" id="CHEBI:78275"/>
        <dbReference type="EC" id="1.14.13.196"/>
    </reaction>
</comment>
<dbReference type="SUPFAM" id="SSF51905">
    <property type="entry name" value="FAD/NAD(P)-binding domain"/>
    <property type="match status" value="2"/>
</dbReference>
<evidence type="ECO:0000256" key="1">
    <source>
        <dbReference type="ARBA" id="ARBA00001974"/>
    </source>
</evidence>
<comment type="pathway">
    <text evidence="2">Siderophore biosynthesis.</text>
</comment>
<evidence type="ECO:0000256" key="3">
    <source>
        <dbReference type="ARBA" id="ARBA00007588"/>
    </source>
</evidence>
<reference evidence="11 12" key="1">
    <citation type="submission" date="2019-01" db="EMBL/GenBank/DDBJ databases">
        <title>Draft genome sequence of Psathyrella aberdarensis IHI B618.</title>
        <authorList>
            <person name="Buettner E."/>
            <person name="Kellner H."/>
        </authorList>
    </citation>
    <scope>NUCLEOTIDE SEQUENCE [LARGE SCALE GENOMIC DNA]</scope>
    <source>
        <strain evidence="11 12">IHI B618</strain>
    </source>
</reference>
<evidence type="ECO:0000256" key="8">
    <source>
        <dbReference type="ARBA" id="ARBA00023002"/>
    </source>
</evidence>
<dbReference type="Proteomes" id="UP000290288">
    <property type="component" value="Unassembled WGS sequence"/>
</dbReference>
<dbReference type="EC" id="1.14.13.196" evidence="4"/>
<sequence>MSQYSVLNQPVGVIGTGVAGLINAHVLLQDGFSDVTLLTRDHSVGGTWARERIYPGLHINNVHGEYKFSQLDMPPPERSESTGGRLTGTTMRDYMEKFSKTFLEGKAKFRFQMEVLNIRRVKASENGEPSIWNVEVKDLRSGSTEVLSFGRIILASGGCSNPKVPAELSPETAQKAGYRGLVFHTSKFAQHLDQILEEIPPSGGGEKDEDEDMVVVVGCGKSAQEWVLNLVLCSGASPEPAPDFIRKSRFVSLFLPHRVLRSRLELATAVVAYNIPPDSPFRTTDPLFWGVRLSDDGLVRNDSFYGLVNAGAIKVVAPHRVTGYSEDGKGVLLNDGSTLRAKVVALATGYQSSWSSIFSQETIDEIGLGKHAPNIPIVDTWKYTSTQNAPKLHPDNEKWATSIYRGIVPAKNILHRDFAIAGAVVSSFKLLPPIQKASDGGYQFSANPGYTFEVGAHWISSYLQGDRMKIPATKEEALLAAEKESVWMKIRFPNMLSWVNDSYSTSLDFWTWPQSADDLLEDMYLPSVRSGGNWLTWPFKAIDSRELSTLGQERQQLRSKPL</sequence>
<dbReference type="OrthoDB" id="2915840at2759"/>
<dbReference type="STRING" id="2316362.A0A4Q2D019"/>
<organism evidence="11 12">
    <name type="scientific">Candolleomyces aberdarensis</name>
    <dbReference type="NCBI Taxonomy" id="2316362"/>
    <lineage>
        <taxon>Eukaryota</taxon>
        <taxon>Fungi</taxon>
        <taxon>Dikarya</taxon>
        <taxon>Basidiomycota</taxon>
        <taxon>Agaricomycotina</taxon>
        <taxon>Agaricomycetes</taxon>
        <taxon>Agaricomycetidae</taxon>
        <taxon>Agaricales</taxon>
        <taxon>Agaricineae</taxon>
        <taxon>Psathyrellaceae</taxon>
        <taxon>Candolleomyces</taxon>
    </lineage>
</organism>
<evidence type="ECO:0000256" key="7">
    <source>
        <dbReference type="ARBA" id="ARBA00022857"/>
    </source>
</evidence>
<keyword evidence="7" id="KW-0521">NADP</keyword>
<evidence type="ECO:0000256" key="6">
    <source>
        <dbReference type="ARBA" id="ARBA00022827"/>
    </source>
</evidence>
<evidence type="ECO:0000256" key="5">
    <source>
        <dbReference type="ARBA" id="ARBA00022630"/>
    </source>
</evidence>
<comment type="similarity">
    <text evidence="3">Belongs to the lysine N(6)-hydroxylase/L-ornithine N(5)-oxygenase family.</text>
</comment>
<dbReference type="PANTHER" id="PTHR23023">
    <property type="entry name" value="DIMETHYLANILINE MONOOXYGENASE"/>
    <property type="match status" value="1"/>
</dbReference>
<dbReference type="InterPro" id="IPR050346">
    <property type="entry name" value="FMO-like"/>
</dbReference>
<evidence type="ECO:0000256" key="2">
    <source>
        <dbReference type="ARBA" id="ARBA00004924"/>
    </source>
</evidence>
<dbReference type="EMBL" id="SDEE01001232">
    <property type="protein sequence ID" value="RXW12463.1"/>
    <property type="molecule type" value="Genomic_DNA"/>
</dbReference>
<dbReference type="InterPro" id="IPR025700">
    <property type="entry name" value="Lys/Orn_oxygenase"/>
</dbReference>
<gene>
    <name evidence="11" type="ORF">EST38_g13390</name>
</gene>
<comment type="catalytic activity">
    <reaction evidence="9">
        <text>L-ornithine + NADPH + O2 = N(5)-hydroxy-L-ornithine + NADP(+) + H2O</text>
        <dbReference type="Rhea" id="RHEA:41508"/>
        <dbReference type="ChEBI" id="CHEBI:15377"/>
        <dbReference type="ChEBI" id="CHEBI:15379"/>
        <dbReference type="ChEBI" id="CHEBI:46911"/>
        <dbReference type="ChEBI" id="CHEBI:57783"/>
        <dbReference type="ChEBI" id="CHEBI:58349"/>
        <dbReference type="ChEBI" id="CHEBI:78275"/>
        <dbReference type="EC" id="1.14.13.196"/>
    </reaction>
</comment>
<keyword evidence="6" id="KW-0274">FAD</keyword>
<dbReference type="InterPro" id="IPR036188">
    <property type="entry name" value="FAD/NAD-bd_sf"/>
</dbReference>
<dbReference type="AlphaFoldDB" id="A0A4Q2D019"/>
<proteinExistence type="inferred from homology"/>
<dbReference type="Pfam" id="PF13434">
    <property type="entry name" value="Lys_Orn_oxgnase"/>
    <property type="match status" value="1"/>
</dbReference>
<accession>A0A4Q2D019</accession>
<comment type="caution">
    <text evidence="11">The sequence shown here is derived from an EMBL/GenBank/DDBJ whole genome shotgun (WGS) entry which is preliminary data.</text>
</comment>
<protein>
    <recommendedName>
        <fullName evidence="4">L-ornithine N(5)-monooxygenase [NAD(P)H]</fullName>
        <ecNumber evidence="4">1.14.13.196</ecNumber>
    </recommendedName>
</protein>